<dbReference type="Proteomes" id="UP000008021">
    <property type="component" value="Chromosome 11"/>
</dbReference>
<dbReference type="Gramene" id="OMERI11G00170.1">
    <property type="protein sequence ID" value="OMERI11G00170.1"/>
    <property type="gene ID" value="OMERI11G00170"/>
</dbReference>
<reference evidence="1" key="1">
    <citation type="submission" date="2015-04" db="UniProtKB">
        <authorList>
            <consortium name="EnsemblPlants"/>
        </authorList>
    </citation>
    <scope>IDENTIFICATION</scope>
</reference>
<proteinExistence type="predicted"/>
<accession>A0A0E0F178</accession>
<dbReference type="HOGENOM" id="CLU_1449828_0_0_1"/>
<evidence type="ECO:0000313" key="2">
    <source>
        <dbReference type="Proteomes" id="UP000008021"/>
    </source>
</evidence>
<keyword evidence="2" id="KW-1185">Reference proteome</keyword>
<evidence type="ECO:0000313" key="1">
    <source>
        <dbReference type="EnsemblPlants" id="OMERI11G00170.1"/>
    </source>
</evidence>
<dbReference type="EnsemblPlants" id="OMERI11G00170.1">
    <property type="protein sequence ID" value="OMERI11G00170.1"/>
    <property type="gene ID" value="OMERI11G00170"/>
</dbReference>
<name>A0A0E0F178_9ORYZ</name>
<sequence length="187" mass="19943">MALSSSTSALLSAEVVTTVTGRQAGDWAYKLTRQRSAPPASVLTSPTLMPSLLALSVTFLGALPSSFFLPVLLAQGTWVWESNDDTLVIESVFSCFGVAGSSSQGLCGWSYVPLEKKYGPLPLRLLPLPLPPAPTVVVVGVVPKLSKRIMAKLAPVGPSHMVSHTPRNLMRKLRLVPKKGLLTPEVK</sequence>
<reference evidence="1" key="2">
    <citation type="submission" date="2018-05" db="EMBL/GenBank/DDBJ databases">
        <title>OmerRS3 (Oryza meridionalis Reference Sequence Version 3).</title>
        <authorList>
            <person name="Zhang J."/>
            <person name="Kudrna D."/>
            <person name="Lee S."/>
            <person name="Talag J."/>
            <person name="Welchert J."/>
            <person name="Wing R.A."/>
        </authorList>
    </citation>
    <scope>NUCLEOTIDE SEQUENCE [LARGE SCALE GENOMIC DNA]</scope>
    <source>
        <strain evidence="1">cv. OR44</strain>
    </source>
</reference>
<dbReference type="AlphaFoldDB" id="A0A0E0F178"/>
<protein>
    <submittedName>
        <fullName evidence="1">Uncharacterized protein</fullName>
    </submittedName>
</protein>
<organism evidence="1">
    <name type="scientific">Oryza meridionalis</name>
    <dbReference type="NCBI Taxonomy" id="40149"/>
    <lineage>
        <taxon>Eukaryota</taxon>
        <taxon>Viridiplantae</taxon>
        <taxon>Streptophyta</taxon>
        <taxon>Embryophyta</taxon>
        <taxon>Tracheophyta</taxon>
        <taxon>Spermatophyta</taxon>
        <taxon>Magnoliopsida</taxon>
        <taxon>Liliopsida</taxon>
        <taxon>Poales</taxon>
        <taxon>Poaceae</taxon>
        <taxon>BOP clade</taxon>
        <taxon>Oryzoideae</taxon>
        <taxon>Oryzeae</taxon>
        <taxon>Oryzinae</taxon>
        <taxon>Oryza</taxon>
    </lineage>
</organism>